<dbReference type="InterPro" id="IPR036291">
    <property type="entry name" value="NAD(P)-bd_dom_sf"/>
</dbReference>
<dbReference type="AlphaFoldDB" id="A0A7G2C7R4"/>
<organism evidence="4 5">
    <name type="scientific">Angomonas deanei</name>
    <dbReference type="NCBI Taxonomy" id="59799"/>
    <lineage>
        <taxon>Eukaryota</taxon>
        <taxon>Discoba</taxon>
        <taxon>Euglenozoa</taxon>
        <taxon>Kinetoplastea</taxon>
        <taxon>Metakinetoplastina</taxon>
        <taxon>Trypanosomatida</taxon>
        <taxon>Trypanosomatidae</taxon>
        <taxon>Strigomonadinae</taxon>
        <taxon>Angomonas</taxon>
    </lineage>
</organism>
<evidence type="ECO:0000313" key="5">
    <source>
        <dbReference type="Proteomes" id="UP000515908"/>
    </source>
</evidence>
<dbReference type="InterPro" id="IPR006140">
    <property type="entry name" value="D-isomer_DH_NAD-bd"/>
</dbReference>
<accession>A0A7G2C7R4</accession>
<dbReference type="PANTHER" id="PTHR43333">
    <property type="entry name" value="2-HACID_DH_C DOMAIN-CONTAINING PROTEIN"/>
    <property type="match status" value="1"/>
</dbReference>
<dbReference type="VEuPathDB" id="TriTrypDB:ADEAN_000324400"/>
<gene>
    <name evidence="4" type="ORF">ADEAN_000324400</name>
</gene>
<sequence length="334" mass="37098">MAIAPITVCYTITGFPQKDIDAIAELLPDVELIFGLTPADFSEVKNSGKDLAVIMFGAQSHDILKDLCDDYANEKRRVKFIYSLSAGVDAYRLLELKQEVEGIPIHNGQSLYSNILAEHVNFAMMYFNRFSWRLNEAKHQKKFEKFNMIPVEGKKVLIYGYGDIGSQCGRLAVGLGMDVTGVRRTVKDPVDQYGVKVVSDGDALLGEADFVVGVLPGTEATKQFFNMSLFKRMKPSAVFINIGRGSTQCETDIAEALNTGVIRAAALDVFEVEPLPESSPLWDLPDDKMLLSPHCADFTEDMLKAPVLRFKSIFNDYSTTGRTDAYRVSVEKGY</sequence>
<dbReference type="SUPFAM" id="SSF51735">
    <property type="entry name" value="NAD(P)-binding Rossmann-fold domains"/>
    <property type="match status" value="1"/>
</dbReference>
<keyword evidence="4" id="KW-0378">Hydrolase</keyword>
<name>A0A7G2C7R4_9TRYP</name>
<proteinExistence type="predicted"/>
<reference evidence="4 5" key="1">
    <citation type="submission" date="2020-08" db="EMBL/GenBank/DDBJ databases">
        <authorList>
            <person name="Newling K."/>
            <person name="Davey J."/>
            <person name="Forrester S."/>
        </authorList>
    </citation>
    <scope>NUCLEOTIDE SEQUENCE [LARGE SCALE GENOMIC DNA]</scope>
    <source>
        <strain evidence="5">Crithidia deanei Carvalho (ATCC PRA-265)</strain>
    </source>
</reference>
<dbReference type="GO" id="GO:0016787">
    <property type="term" value="F:hydrolase activity"/>
    <property type="evidence" value="ECO:0007669"/>
    <property type="project" value="UniProtKB-KW"/>
</dbReference>
<dbReference type="PANTHER" id="PTHR43333:SF1">
    <property type="entry name" value="D-ISOMER SPECIFIC 2-HYDROXYACID DEHYDROGENASE NAD-BINDING DOMAIN-CONTAINING PROTEIN"/>
    <property type="match status" value="1"/>
</dbReference>
<dbReference type="Gene3D" id="3.40.50.720">
    <property type="entry name" value="NAD(P)-binding Rossmann-like Domain"/>
    <property type="match status" value="2"/>
</dbReference>
<keyword evidence="5" id="KW-1185">Reference proteome</keyword>
<dbReference type="Proteomes" id="UP000515908">
    <property type="component" value="Chromosome 05"/>
</dbReference>
<dbReference type="GO" id="GO:0051287">
    <property type="term" value="F:NAD binding"/>
    <property type="evidence" value="ECO:0007669"/>
    <property type="project" value="InterPro"/>
</dbReference>
<evidence type="ECO:0000259" key="3">
    <source>
        <dbReference type="Pfam" id="PF02826"/>
    </source>
</evidence>
<dbReference type="GO" id="GO:0016491">
    <property type="term" value="F:oxidoreductase activity"/>
    <property type="evidence" value="ECO:0007669"/>
    <property type="project" value="UniProtKB-KW"/>
</dbReference>
<keyword evidence="1" id="KW-0560">Oxidoreductase</keyword>
<keyword evidence="2" id="KW-0520">NAD</keyword>
<dbReference type="OrthoDB" id="298012at2759"/>
<dbReference type="EMBL" id="LR877149">
    <property type="protein sequence ID" value="CAD2215786.1"/>
    <property type="molecule type" value="Genomic_DNA"/>
</dbReference>
<dbReference type="Pfam" id="PF02826">
    <property type="entry name" value="2-Hacid_dh_C"/>
    <property type="match status" value="1"/>
</dbReference>
<evidence type="ECO:0000313" key="4">
    <source>
        <dbReference type="EMBL" id="CAD2215786.1"/>
    </source>
</evidence>
<protein>
    <submittedName>
        <fullName evidence="4">D-isomer specific 2-hydroxyacid dehydrogenase, NAD binding domain/S-adenosyl-L-homocysteine hydrolase, NAD binding domain containing protein, putative</fullName>
    </submittedName>
</protein>
<evidence type="ECO:0000256" key="1">
    <source>
        <dbReference type="ARBA" id="ARBA00023002"/>
    </source>
</evidence>
<evidence type="ECO:0000256" key="2">
    <source>
        <dbReference type="ARBA" id="ARBA00023027"/>
    </source>
</evidence>
<feature type="domain" description="D-isomer specific 2-hydroxyacid dehydrogenase NAD-binding" evidence="3">
    <location>
        <begin position="124"/>
        <end position="296"/>
    </location>
</feature>